<proteinExistence type="predicted"/>
<comment type="caution">
    <text evidence="1">The sequence shown here is derived from an EMBL/GenBank/DDBJ whole genome shotgun (WGS) entry which is preliminary data.</text>
</comment>
<accession>A0ABQ5CE42</accession>
<evidence type="ECO:0000313" key="2">
    <source>
        <dbReference type="Proteomes" id="UP001151760"/>
    </source>
</evidence>
<keyword evidence="2" id="KW-1185">Reference proteome</keyword>
<evidence type="ECO:0000313" key="1">
    <source>
        <dbReference type="EMBL" id="GJT24393.1"/>
    </source>
</evidence>
<reference evidence="1" key="2">
    <citation type="submission" date="2022-01" db="EMBL/GenBank/DDBJ databases">
        <authorList>
            <person name="Yamashiro T."/>
            <person name="Shiraishi A."/>
            <person name="Satake H."/>
            <person name="Nakayama K."/>
        </authorList>
    </citation>
    <scope>NUCLEOTIDE SEQUENCE</scope>
</reference>
<dbReference type="Proteomes" id="UP001151760">
    <property type="component" value="Unassembled WGS sequence"/>
</dbReference>
<sequence length="328" mass="36454">MCSQKAEKEILDLIQGENEVEGGRGIIVGSITNRKPRESMISKKENIQKRVGNSIGGTRKQEKGNEVGHSGIERVWKVKCYKANSCMEGVGLGGGEGGGLGLRGVDYGEYEGETEVLEEDGEKIHGAYGVRRDERSGDTESKDKWELQKKRSVFGGISKRGGRPTEEEQSVQVTVRRRAIKEVRRAESSDSAALVDIVEGRRKDISDDIVEEVWGEGVNYGGKNEIRIQCKRNGFQRTENGVGKEKGKIERFQNRDKHIEGWDASGKEKEGVVGWKDKGRNKLFAVVEKERKTTGQGTEKGGISLKSRNPNLSSSMWSWRVVTKVGRI</sequence>
<gene>
    <name evidence="1" type="ORF">Tco_0894330</name>
</gene>
<protein>
    <submittedName>
        <fullName evidence="1">Uncharacterized protein</fullName>
    </submittedName>
</protein>
<reference evidence="1" key="1">
    <citation type="journal article" date="2022" name="Int. J. Mol. Sci.">
        <title>Draft Genome of Tanacetum Coccineum: Genomic Comparison of Closely Related Tanacetum-Family Plants.</title>
        <authorList>
            <person name="Yamashiro T."/>
            <person name="Shiraishi A."/>
            <person name="Nakayama K."/>
            <person name="Satake H."/>
        </authorList>
    </citation>
    <scope>NUCLEOTIDE SEQUENCE</scope>
</reference>
<dbReference type="EMBL" id="BQNB010014132">
    <property type="protein sequence ID" value="GJT24393.1"/>
    <property type="molecule type" value="Genomic_DNA"/>
</dbReference>
<organism evidence="1 2">
    <name type="scientific">Tanacetum coccineum</name>
    <dbReference type="NCBI Taxonomy" id="301880"/>
    <lineage>
        <taxon>Eukaryota</taxon>
        <taxon>Viridiplantae</taxon>
        <taxon>Streptophyta</taxon>
        <taxon>Embryophyta</taxon>
        <taxon>Tracheophyta</taxon>
        <taxon>Spermatophyta</taxon>
        <taxon>Magnoliopsida</taxon>
        <taxon>eudicotyledons</taxon>
        <taxon>Gunneridae</taxon>
        <taxon>Pentapetalae</taxon>
        <taxon>asterids</taxon>
        <taxon>campanulids</taxon>
        <taxon>Asterales</taxon>
        <taxon>Asteraceae</taxon>
        <taxon>Asteroideae</taxon>
        <taxon>Anthemideae</taxon>
        <taxon>Anthemidinae</taxon>
        <taxon>Tanacetum</taxon>
    </lineage>
</organism>
<name>A0ABQ5CE42_9ASTR</name>